<dbReference type="Pfam" id="PF04059">
    <property type="entry name" value="RRM_2"/>
    <property type="match status" value="1"/>
</dbReference>
<sequence length="202" mass="22697">MRRLRKRNGRKRNIGALSRGATGEGGVIPFPSGPDQQQNGSSATTTIMIKNIPNQFRSDLLDILTEHCLVENLDAVVRSDPNKSEFDFVYLPMDFNKNRGSNLGYAFVNFTGAIGAQRFYQRYHNFEWDVEQNKKTCAITCAKIQGKKALIGNFRRKVFRCECDEYLPVVVAPPCDGVSPPKLTPLGKLRGAPKYPTSRLRI</sequence>
<feature type="domain" description="Mei2-like C-terminal RNA recognition motif" evidence="2">
    <location>
        <begin position="45"/>
        <end position="155"/>
    </location>
</feature>
<gene>
    <name evidence="3" type="ORF">RchiOBHm_Chr6g0294781</name>
</gene>
<evidence type="ECO:0000259" key="2">
    <source>
        <dbReference type="Pfam" id="PF04059"/>
    </source>
</evidence>
<dbReference type="InterPro" id="IPR035979">
    <property type="entry name" value="RBD_domain_sf"/>
</dbReference>
<feature type="compositionally biased region" description="Basic residues" evidence="1">
    <location>
        <begin position="1"/>
        <end position="13"/>
    </location>
</feature>
<dbReference type="Gene3D" id="3.30.70.330">
    <property type="match status" value="1"/>
</dbReference>
<reference evidence="3 4" key="1">
    <citation type="journal article" date="2018" name="Nat. Genet.">
        <title>The Rosa genome provides new insights in the design of modern roses.</title>
        <authorList>
            <person name="Bendahmane M."/>
        </authorList>
    </citation>
    <scope>NUCLEOTIDE SEQUENCE [LARGE SCALE GENOMIC DNA]</scope>
    <source>
        <strain evidence="4">cv. Old Blush</strain>
    </source>
</reference>
<keyword evidence="4" id="KW-1185">Reference proteome</keyword>
<protein>
    <submittedName>
        <fullName evidence="3">Putative RNA recognition motif 2, nucleotide-binding alpha-beta plait domain-containing protein</fullName>
    </submittedName>
</protein>
<dbReference type="OMA" id="IHCRREN"/>
<dbReference type="EMBL" id="PDCK01000044">
    <property type="protein sequence ID" value="PRQ26458.1"/>
    <property type="molecule type" value="Genomic_DNA"/>
</dbReference>
<dbReference type="InterPro" id="IPR012677">
    <property type="entry name" value="Nucleotide-bd_a/b_plait_sf"/>
</dbReference>
<dbReference type="Proteomes" id="UP000238479">
    <property type="component" value="Chromosome 6"/>
</dbReference>
<dbReference type="Gramene" id="PRQ26458">
    <property type="protein sequence ID" value="PRQ26458"/>
    <property type="gene ID" value="RchiOBHm_Chr6g0294781"/>
</dbReference>
<feature type="region of interest" description="Disordered" evidence="1">
    <location>
        <begin position="1"/>
        <end position="42"/>
    </location>
</feature>
<comment type="caution">
    <text evidence="3">The sequence shown here is derived from an EMBL/GenBank/DDBJ whole genome shotgun (WGS) entry which is preliminary data.</text>
</comment>
<dbReference type="SUPFAM" id="SSF54928">
    <property type="entry name" value="RNA-binding domain, RBD"/>
    <property type="match status" value="1"/>
</dbReference>
<proteinExistence type="predicted"/>
<accession>A0A2P6PWZ9</accession>
<evidence type="ECO:0000313" key="4">
    <source>
        <dbReference type="Proteomes" id="UP000238479"/>
    </source>
</evidence>
<evidence type="ECO:0000313" key="3">
    <source>
        <dbReference type="EMBL" id="PRQ26458.1"/>
    </source>
</evidence>
<name>A0A2P6PWZ9_ROSCH</name>
<dbReference type="GO" id="GO:0003676">
    <property type="term" value="F:nucleic acid binding"/>
    <property type="evidence" value="ECO:0007669"/>
    <property type="project" value="InterPro"/>
</dbReference>
<dbReference type="InterPro" id="IPR007201">
    <property type="entry name" value="Mei2-like_Rrm_C"/>
</dbReference>
<evidence type="ECO:0000256" key="1">
    <source>
        <dbReference type="SAM" id="MobiDB-lite"/>
    </source>
</evidence>
<organism evidence="3 4">
    <name type="scientific">Rosa chinensis</name>
    <name type="common">China rose</name>
    <dbReference type="NCBI Taxonomy" id="74649"/>
    <lineage>
        <taxon>Eukaryota</taxon>
        <taxon>Viridiplantae</taxon>
        <taxon>Streptophyta</taxon>
        <taxon>Embryophyta</taxon>
        <taxon>Tracheophyta</taxon>
        <taxon>Spermatophyta</taxon>
        <taxon>Magnoliopsida</taxon>
        <taxon>eudicotyledons</taxon>
        <taxon>Gunneridae</taxon>
        <taxon>Pentapetalae</taxon>
        <taxon>rosids</taxon>
        <taxon>fabids</taxon>
        <taxon>Rosales</taxon>
        <taxon>Rosaceae</taxon>
        <taxon>Rosoideae</taxon>
        <taxon>Rosoideae incertae sedis</taxon>
        <taxon>Rosa</taxon>
    </lineage>
</organism>
<dbReference type="AlphaFoldDB" id="A0A2P6PWZ9"/>